<organism evidence="1 2">
    <name type="scientific">Naja naja</name>
    <name type="common">Indian cobra</name>
    <dbReference type="NCBI Taxonomy" id="35670"/>
    <lineage>
        <taxon>Eukaryota</taxon>
        <taxon>Metazoa</taxon>
        <taxon>Chordata</taxon>
        <taxon>Craniata</taxon>
        <taxon>Vertebrata</taxon>
        <taxon>Euteleostomi</taxon>
        <taxon>Lepidosauria</taxon>
        <taxon>Squamata</taxon>
        <taxon>Bifurcata</taxon>
        <taxon>Unidentata</taxon>
        <taxon>Episquamata</taxon>
        <taxon>Toxicofera</taxon>
        <taxon>Serpentes</taxon>
        <taxon>Colubroidea</taxon>
        <taxon>Elapidae</taxon>
        <taxon>Elapinae</taxon>
        <taxon>Naja</taxon>
    </lineage>
</organism>
<dbReference type="GeneTree" id="ENSGT01010000229949"/>
<dbReference type="AlphaFoldDB" id="A0A8C6YDK9"/>
<reference evidence="1" key="2">
    <citation type="submission" date="2025-09" db="UniProtKB">
        <authorList>
            <consortium name="Ensembl"/>
        </authorList>
    </citation>
    <scope>IDENTIFICATION</scope>
</reference>
<keyword evidence="2" id="KW-1185">Reference proteome</keyword>
<accession>A0A8C6YDK9</accession>
<evidence type="ECO:0000313" key="2">
    <source>
        <dbReference type="Proteomes" id="UP000694559"/>
    </source>
</evidence>
<protein>
    <submittedName>
        <fullName evidence="1">Uncharacterized protein</fullName>
    </submittedName>
</protein>
<dbReference type="Ensembl" id="ENSNNAT00000029842.1">
    <property type="protein sequence ID" value="ENSNNAP00000028475.1"/>
    <property type="gene ID" value="ENSNNAG00000018315.1"/>
</dbReference>
<name>A0A8C6YDK9_NAJNA</name>
<sequence>ARLPPPPPPLPGLTPRLDSAGCAPLHTGHRTAAQRYNARLWQAGLASTPRDAWGMDGLCPSGSLGHPLSRGSGVCFSPT</sequence>
<reference evidence="1" key="1">
    <citation type="submission" date="2025-08" db="UniProtKB">
        <authorList>
            <consortium name="Ensembl"/>
        </authorList>
    </citation>
    <scope>IDENTIFICATION</scope>
</reference>
<evidence type="ECO:0000313" key="1">
    <source>
        <dbReference type="Ensembl" id="ENSNNAP00000028475.1"/>
    </source>
</evidence>
<proteinExistence type="predicted"/>
<dbReference type="Proteomes" id="UP000694559">
    <property type="component" value="Unplaced"/>
</dbReference>